<keyword evidence="1" id="KW-0540">Nuclease</keyword>
<name>A0AAW0GU32_9APHY</name>
<dbReference type="Pfam" id="PF00035">
    <property type="entry name" value="dsrm"/>
    <property type="match status" value="1"/>
</dbReference>
<dbReference type="CDD" id="cd00593">
    <property type="entry name" value="RIBOc"/>
    <property type="match status" value="1"/>
</dbReference>
<dbReference type="GO" id="GO:0005634">
    <property type="term" value="C:nucleus"/>
    <property type="evidence" value="ECO:0007669"/>
    <property type="project" value="TreeGrafter"/>
</dbReference>
<organism evidence="8 9">
    <name type="scientific">Cerrena zonata</name>
    <dbReference type="NCBI Taxonomy" id="2478898"/>
    <lineage>
        <taxon>Eukaryota</taxon>
        <taxon>Fungi</taxon>
        <taxon>Dikarya</taxon>
        <taxon>Basidiomycota</taxon>
        <taxon>Agaricomycotina</taxon>
        <taxon>Agaricomycetes</taxon>
        <taxon>Polyporales</taxon>
        <taxon>Cerrenaceae</taxon>
        <taxon>Cerrena</taxon>
    </lineage>
</organism>
<dbReference type="GO" id="GO:0003723">
    <property type="term" value="F:RNA binding"/>
    <property type="evidence" value="ECO:0007669"/>
    <property type="project" value="UniProtKB-UniRule"/>
</dbReference>
<dbReference type="AlphaFoldDB" id="A0AAW0GU32"/>
<feature type="domain" description="DRBM" evidence="6">
    <location>
        <begin position="222"/>
        <end position="292"/>
    </location>
</feature>
<sequence>MPGIVSTPMAKDHFDPKVLPEDLPPLPPIHSDELRRRVFTHRSFYARPTHIFEDPEDDPSPDNEMLEHLGDSVLSLVVTGYLKGFYPGLRVGASTKIRALLVGNTTLAKISTMYKLHDHLITHPAQAITLRASVNIKADLFESYVGGVYEEQGLEVVRSWLEPLFLPYLLEAHRVVRVQHGLPPTSDNTHDRAIVAPNMGLSMPFTPTWSTPPPSRTAASIGHLSLFNQLLQQKSKTIEWVYSDSAGAGTRTTPIWIVKAMVENECLGRGQGSTKKAAKNEAAKEGLLKLGVYESQPELIQNTLAGHM</sequence>
<dbReference type="GO" id="GO:0004525">
    <property type="term" value="F:ribonuclease III activity"/>
    <property type="evidence" value="ECO:0007669"/>
    <property type="project" value="InterPro"/>
</dbReference>
<dbReference type="PROSITE" id="PS50137">
    <property type="entry name" value="DS_RBD"/>
    <property type="match status" value="1"/>
</dbReference>
<dbReference type="Proteomes" id="UP001385951">
    <property type="component" value="Unassembled WGS sequence"/>
</dbReference>
<feature type="domain" description="RNase III" evidence="7">
    <location>
        <begin position="33"/>
        <end position="153"/>
    </location>
</feature>
<dbReference type="GO" id="GO:0006396">
    <property type="term" value="P:RNA processing"/>
    <property type="evidence" value="ECO:0007669"/>
    <property type="project" value="InterPro"/>
</dbReference>
<evidence type="ECO:0000256" key="3">
    <source>
        <dbReference type="ARBA" id="ARBA00022801"/>
    </source>
</evidence>
<dbReference type="Gene3D" id="1.10.1520.10">
    <property type="entry name" value="Ribonuclease III domain"/>
    <property type="match status" value="1"/>
</dbReference>
<gene>
    <name evidence="8" type="ORF">QCA50_000885</name>
</gene>
<evidence type="ECO:0000313" key="9">
    <source>
        <dbReference type="Proteomes" id="UP001385951"/>
    </source>
</evidence>
<evidence type="ECO:0000259" key="6">
    <source>
        <dbReference type="PROSITE" id="PS50137"/>
    </source>
</evidence>
<comment type="caution">
    <text evidence="8">The sequence shown here is derived from an EMBL/GenBank/DDBJ whole genome shotgun (WGS) entry which is preliminary data.</text>
</comment>
<keyword evidence="9" id="KW-1185">Reference proteome</keyword>
<dbReference type="SUPFAM" id="SSF54768">
    <property type="entry name" value="dsRNA-binding domain-like"/>
    <property type="match status" value="1"/>
</dbReference>
<evidence type="ECO:0000256" key="2">
    <source>
        <dbReference type="ARBA" id="ARBA00022759"/>
    </source>
</evidence>
<dbReference type="PROSITE" id="PS50142">
    <property type="entry name" value="RNASE_3_2"/>
    <property type="match status" value="1"/>
</dbReference>
<dbReference type="Gene3D" id="3.30.160.20">
    <property type="match status" value="1"/>
</dbReference>
<evidence type="ECO:0000256" key="4">
    <source>
        <dbReference type="ARBA" id="ARBA00022884"/>
    </source>
</evidence>
<dbReference type="PANTHER" id="PTHR11207">
    <property type="entry name" value="RIBONUCLEASE III"/>
    <property type="match status" value="1"/>
</dbReference>
<evidence type="ECO:0000313" key="8">
    <source>
        <dbReference type="EMBL" id="KAK7696232.1"/>
    </source>
</evidence>
<dbReference type="PANTHER" id="PTHR11207:SF0">
    <property type="entry name" value="RIBONUCLEASE 3"/>
    <property type="match status" value="1"/>
</dbReference>
<dbReference type="InterPro" id="IPR036389">
    <property type="entry name" value="RNase_III_sf"/>
</dbReference>
<proteinExistence type="predicted"/>
<keyword evidence="2" id="KW-0255">Endonuclease</keyword>
<keyword evidence="4 5" id="KW-0694">RNA-binding</keyword>
<evidence type="ECO:0000259" key="7">
    <source>
        <dbReference type="PROSITE" id="PS50142"/>
    </source>
</evidence>
<dbReference type="SUPFAM" id="SSF69065">
    <property type="entry name" value="RNase III domain-like"/>
    <property type="match status" value="1"/>
</dbReference>
<reference evidence="8 9" key="1">
    <citation type="submission" date="2022-09" db="EMBL/GenBank/DDBJ databases">
        <authorList>
            <person name="Palmer J.M."/>
        </authorList>
    </citation>
    <scope>NUCLEOTIDE SEQUENCE [LARGE SCALE GENOMIC DNA]</scope>
    <source>
        <strain evidence="8 9">DSM 7382</strain>
    </source>
</reference>
<evidence type="ECO:0000256" key="1">
    <source>
        <dbReference type="ARBA" id="ARBA00022722"/>
    </source>
</evidence>
<dbReference type="SMART" id="SM00535">
    <property type="entry name" value="RIBOc"/>
    <property type="match status" value="1"/>
</dbReference>
<accession>A0AAW0GU32</accession>
<dbReference type="InterPro" id="IPR014720">
    <property type="entry name" value="dsRBD_dom"/>
</dbReference>
<dbReference type="InterPro" id="IPR000999">
    <property type="entry name" value="RNase_III_dom"/>
</dbReference>
<keyword evidence="3" id="KW-0378">Hydrolase</keyword>
<evidence type="ECO:0000256" key="5">
    <source>
        <dbReference type="PROSITE-ProRule" id="PRU00266"/>
    </source>
</evidence>
<dbReference type="Pfam" id="PF00636">
    <property type="entry name" value="Ribonuclease_3"/>
    <property type="match status" value="1"/>
</dbReference>
<dbReference type="EMBL" id="JASBNA010000001">
    <property type="protein sequence ID" value="KAK7696232.1"/>
    <property type="molecule type" value="Genomic_DNA"/>
</dbReference>
<protein>
    <submittedName>
        <fullName evidence="8">Uncharacterized protein</fullName>
    </submittedName>
</protein>